<evidence type="ECO:0000313" key="3">
    <source>
        <dbReference type="Proteomes" id="UP000305654"/>
    </source>
</evidence>
<dbReference type="NCBIfam" id="TIGR04045">
    <property type="entry name" value="MSMEG_0567_GNAT"/>
    <property type="match status" value="1"/>
</dbReference>
<evidence type="ECO:0000259" key="1">
    <source>
        <dbReference type="PROSITE" id="PS51186"/>
    </source>
</evidence>
<dbReference type="GO" id="GO:0016747">
    <property type="term" value="F:acyltransferase activity, transferring groups other than amino-acyl groups"/>
    <property type="evidence" value="ECO:0007669"/>
    <property type="project" value="InterPro"/>
</dbReference>
<protein>
    <submittedName>
        <fullName evidence="2">Histone acetyltransferase</fullName>
    </submittedName>
</protein>
<dbReference type="InterPro" id="IPR000182">
    <property type="entry name" value="GNAT_dom"/>
</dbReference>
<feature type="domain" description="N-acetyltransferase" evidence="1">
    <location>
        <begin position="34"/>
        <end position="197"/>
    </location>
</feature>
<gene>
    <name evidence="2" type="ORF">FE263_07870</name>
</gene>
<dbReference type="OrthoDB" id="9796171at2"/>
<dbReference type="PROSITE" id="PS51186">
    <property type="entry name" value="GNAT"/>
    <property type="match status" value="1"/>
</dbReference>
<evidence type="ECO:0000313" key="2">
    <source>
        <dbReference type="EMBL" id="TLU73313.1"/>
    </source>
</evidence>
<accession>A0A5R9J941</accession>
<dbReference type="AlphaFoldDB" id="A0A5R9J941"/>
<dbReference type="EMBL" id="VCDI01000002">
    <property type="protein sequence ID" value="TLU73313.1"/>
    <property type="molecule type" value="Genomic_DNA"/>
</dbReference>
<dbReference type="InterPro" id="IPR024035">
    <property type="entry name" value="MSMEG_0567_GNAT"/>
</dbReference>
<dbReference type="SUPFAM" id="SSF55729">
    <property type="entry name" value="Acyl-CoA N-acyltransferases (Nat)"/>
    <property type="match status" value="1"/>
</dbReference>
<comment type="caution">
    <text evidence="2">The sequence shown here is derived from an EMBL/GenBank/DDBJ whole genome shotgun (WGS) entry which is preliminary data.</text>
</comment>
<dbReference type="Pfam" id="PF00583">
    <property type="entry name" value="Acetyltransf_1"/>
    <property type="match status" value="1"/>
</dbReference>
<name>A0A5R9J941_9PROT</name>
<reference evidence="2 3" key="1">
    <citation type="submission" date="2019-05" db="EMBL/GenBank/DDBJ databases">
        <authorList>
            <person name="Pankratov T."/>
            <person name="Grouzdev D."/>
        </authorList>
    </citation>
    <scope>NUCLEOTIDE SEQUENCE [LARGE SCALE GENOMIC DNA]</scope>
    <source>
        <strain evidence="2 3">KEBCLARHB70R</strain>
    </source>
</reference>
<dbReference type="InterPro" id="IPR016181">
    <property type="entry name" value="Acyl_CoA_acyltransferase"/>
</dbReference>
<dbReference type="Gene3D" id="3.40.630.30">
    <property type="match status" value="1"/>
</dbReference>
<dbReference type="Proteomes" id="UP000305654">
    <property type="component" value="Unassembled WGS sequence"/>
</dbReference>
<sequence>MRRLLVAVRLRALNRGRAMPICDETDAPFLPGEYAILIARHPWERAGHFALRRQVFCLEQQLFEGSDRDAIDDDATPIVATTTILGSPHSVVGAVRIHQEQPGLWRGSRLAVHADHRRIGRLGTELIRLAVCTAHARGATRFLAQVQVQNVPLFRRLHWMSLEEITLCGLPHHVMQADLARYLPHGLDRTRLIRPLDPAARQAA</sequence>
<organism evidence="2 3">
    <name type="scientific">Lichenicoccus roseus</name>
    <dbReference type="NCBI Taxonomy" id="2683649"/>
    <lineage>
        <taxon>Bacteria</taxon>
        <taxon>Pseudomonadati</taxon>
        <taxon>Pseudomonadota</taxon>
        <taxon>Alphaproteobacteria</taxon>
        <taxon>Acetobacterales</taxon>
        <taxon>Acetobacteraceae</taxon>
        <taxon>Lichenicoccus</taxon>
    </lineage>
</organism>
<keyword evidence="3" id="KW-1185">Reference proteome</keyword>
<keyword evidence="2" id="KW-0808">Transferase</keyword>
<proteinExistence type="predicted"/>
<dbReference type="CDD" id="cd04301">
    <property type="entry name" value="NAT_SF"/>
    <property type="match status" value="1"/>
</dbReference>